<dbReference type="PROSITE" id="PS50043">
    <property type="entry name" value="HTH_LUXR_2"/>
    <property type="match status" value="1"/>
</dbReference>
<evidence type="ECO:0000256" key="3">
    <source>
        <dbReference type="ARBA" id="ARBA00023125"/>
    </source>
</evidence>
<dbReference type="EMBL" id="JAWNGC010000002">
    <property type="protein sequence ID" value="MDY5154680.1"/>
    <property type="molecule type" value="Genomic_DNA"/>
</dbReference>
<dbReference type="InterPro" id="IPR001789">
    <property type="entry name" value="Sig_transdc_resp-reg_receiver"/>
</dbReference>
<dbReference type="AlphaFoldDB" id="A0AAW9HWN9"/>
<dbReference type="GO" id="GO:0000160">
    <property type="term" value="P:phosphorelay signal transduction system"/>
    <property type="evidence" value="ECO:0007669"/>
    <property type="project" value="InterPro"/>
</dbReference>
<dbReference type="PROSITE" id="PS50110">
    <property type="entry name" value="RESPONSE_REGULATORY"/>
    <property type="match status" value="1"/>
</dbReference>
<evidence type="ECO:0000313" key="9">
    <source>
        <dbReference type="Proteomes" id="UP001281731"/>
    </source>
</evidence>
<proteinExistence type="predicted"/>
<dbReference type="Gene3D" id="3.40.50.2300">
    <property type="match status" value="1"/>
</dbReference>
<keyword evidence="1 5" id="KW-0597">Phosphoprotein</keyword>
<comment type="caution">
    <text evidence="8">The sequence shown here is derived from an EMBL/GenBank/DDBJ whole genome shotgun (WGS) entry which is preliminary data.</text>
</comment>
<feature type="modified residue" description="4-aspartylphosphate" evidence="5">
    <location>
        <position position="53"/>
    </location>
</feature>
<dbReference type="InterPro" id="IPR039420">
    <property type="entry name" value="WalR-like"/>
</dbReference>
<evidence type="ECO:0000256" key="4">
    <source>
        <dbReference type="ARBA" id="ARBA00023163"/>
    </source>
</evidence>
<accession>A0AAW9HWN9</accession>
<dbReference type="GO" id="GO:0003677">
    <property type="term" value="F:DNA binding"/>
    <property type="evidence" value="ECO:0007669"/>
    <property type="project" value="UniProtKB-KW"/>
</dbReference>
<evidence type="ECO:0000313" key="8">
    <source>
        <dbReference type="EMBL" id="MDY5154680.1"/>
    </source>
</evidence>
<dbReference type="PANTHER" id="PTHR43214">
    <property type="entry name" value="TWO-COMPONENT RESPONSE REGULATOR"/>
    <property type="match status" value="1"/>
</dbReference>
<evidence type="ECO:0000256" key="1">
    <source>
        <dbReference type="ARBA" id="ARBA00022553"/>
    </source>
</evidence>
<evidence type="ECO:0000256" key="5">
    <source>
        <dbReference type="PROSITE-ProRule" id="PRU00169"/>
    </source>
</evidence>
<dbReference type="Proteomes" id="UP001281731">
    <property type="component" value="Unassembled WGS sequence"/>
</dbReference>
<dbReference type="InterPro" id="IPR011006">
    <property type="entry name" value="CheY-like_superfamily"/>
</dbReference>
<keyword evidence="3" id="KW-0238">DNA-binding</keyword>
<evidence type="ECO:0000256" key="2">
    <source>
        <dbReference type="ARBA" id="ARBA00023015"/>
    </source>
</evidence>
<dbReference type="CDD" id="cd17535">
    <property type="entry name" value="REC_NarL-like"/>
    <property type="match status" value="1"/>
</dbReference>
<organism evidence="8 9">
    <name type="scientific">Actinotignum urinale</name>
    <dbReference type="NCBI Taxonomy" id="190146"/>
    <lineage>
        <taxon>Bacteria</taxon>
        <taxon>Bacillati</taxon>
        <taxon>Actinomycetota</taxon>
        <taxon>Actinomycetes</taxon>
        <taxon>Actinomycetales</taxon>
        <taxon>Actinomycetaceae</taxon>
        <taxon>Actinotignum</taxon>
    </lineage>
</organism>
<gene>
    <name evidence="8" type="ORF">R6G80_02925</name>
</gene>
<dbReference type="Pfam" id="PF00072">
    <property type="entry name" value="Response_reg"/>
    <property type="match status" value="1"/>
</dbReference>
<protein>
    <submittedName>
        <fullName evidence="8">Response regulator transcription factor</fullName>
    </submittedName>
</protein>
<dbReference type="CDD" id="cd06170">
    <property type="entry name" value="LuxR_C_like"/>
    <property type="match status" value="1"/>
</dbReference>
<dbReference type="SUPFAM" id="SSF52172">
    <property type="entry name" value="CheY-like"/>
    <property type="match status" value="1"/>
</dbReference>
<dbReference type="PANTHER" id="PTHR43214:SF24">
    <property type="entry name" value="TRANSCRIPTIONAL REGULATORY PROTEIN NARL-RELATED"/>
    <property type="match status" value="1"/>
</dbReference>
<dbReference type="PRINTS" id="PR00038">
    <property type="entry name" value="HTHLUXR"/>
</dbReference>
<feature type="domain" description="Response regulatory" evidence="7">
    <location>
        <begin position="3"/>
        <end position="125"/>
    </location>
</feature>
<dbReference type="InterPro" id="IPR000792">
    <property type="entry name" value="Tscrpt_reg_LuxR_C"/>
</dbReference>
<dbReference type="SMART" id="SM00448">
    <property type="entry name" value="REC"/>
    <property type="match status" value="1"/>
</dbReference>
<dbReference type="InterPro" id="IPR058245">
    <property type="entry name" value="NreC/VraR/RcsB-like_REC"/>
</dbReference>
<dbReference type="Pfam" id="PF00196">
    <property type="entry name" value="GerE"/>
    <property type="match status" value="1"/>
</dbReference>
<evidence type="ECO:0000259" key="7">
    <source>
        <dbReference type="PROSITE" id="PS50110"/>
    </source>
</evidence>
<keyword evidence="4" id="KW-0804">Transcription</keyword>
<dbReference type="RefSeq" id="WP_320756373.1">
    <property type="nucleotide sequence ID" value="NZ_JAWNGC010000002.1"/>
</dbReference>
<dbReference type="GO" id="GO:0006355">
    <property type="term" value="P:regulation of DNA-templated transcription"/>
    <property type="evidence" value="ECO:0007669"/>
    <property type="project" value="InterPro"/>
</dbReference>
<name>A0AAW9HWN9_9ACTO</name>
<keyword evidence="2" id="KW-0805">Transcription regulation</keyword>
<reference evidence="8" key="1">
    <citation type="submission" date="2023-10" db="EMBL/GenBank/DDBJ databases">
        <title>Whole Genome based description of the genera Actinobaculum and Actinotignum reveals a complex phylogenetic relationship within the species included in the genus Actinotignum.</title>
        <authorList>
            <person name="Jensen C.S."/>
            <person name="Dargis R."/>
            <person name="Kemp M."/>
            <person name="Christensen J.J."/>
        </authorList>
    </citation>
    <scope>NUCLEOTIDE SEQUENCE</scope>
    <source>
        <strain evidence="8">SLA_B511</strain>
    </source>
</reference>
<evidence type="ECO:0000259" key="6">
    <source>
        <dbReference type="PROSITE" id="PS50043"/>
    </source>
</evidence>
<feature type="domain" description="HTH luxR-type" evidence="6">
    <location>
        <begin position="145"/>
        <end position="214"/>
    </location>
</feature>
<dbReference type="SMART" id="SM00421">
    <property type="entry name" value="HTH_LUXR"/>
    <property type="match status" value="1"/>
</dbReference>
<sequence length="217" mass="23982">MRKIIVADDSALFREGLSGLLERRGHSIVGRAKDTAEMMELVRSTPVDVLITDVRMPPTMTDDGLRAAIQLREEFPHLGIMVLSQYIAPAYARKLFYPNDALGGLGYVLKDSVAQVADFIHSLEVIAAGGVVINQDVALQLVKKENSKLRDLTDREREILALMAQGYSNAQLAEKLFLSNATISKHVANIFIKLGMDTGEDNRRVRAVLAYLSETQV</sequence>